<dbReference type="AlphaFoldDB" id="A0A6J4N5B3"/>
<gene>
    <name evidence="1" type="ORF">AVDCRST_MAG75-474</name>
</gene>
<proteinExistence type="predicted"/>
<accession>A0A6J4N5B3</accession>
<evidence type="ECO:0000313" key="1">
    <source>
        <dbReference type="EMBL" id="CAA9375296.1"/>
    </source>
</evidence>
<name>A0A6J4N5B3_9ACTN</name>
<organism evidence="1">
    <name type="scientific">uncultured Propionibacteriaceae bacterium</name>
    <dbReference type="NCBI Taxonomy" id="257457"/>
    <lineage>
        <taxon>Bacteria</taxon>
        <taxon>Bacillati</taxon>
        <taxon>Actinomycetota</taxon>
        <taxon>Actinomycetes</taxon>
        <taxon>Propionibacteriales</taxon>
        <taxon>Propionibacteriaceae</taxon>
        <taxon>environmental samples</taxon>
    </lineage>
</organism>
<dbReference type="EMBL" id="CADCUO010000033">
    <property type="protein sequence ID" value="CAA9375296.1"/>
    <property type="molecule type" value="Genomic_DNA"/>
</dbReference>
<protein>
    <submittedName>
        <fullName evidence="1">Uncharacterized protein</fullName>
    </submittedName>
</protein>
<reference evidence="1" key="1">
    <citation type="submission" date="2020-02" db="EMBL/GenBank/DDBJ databases">
        <authorList>
            <person name="Meier V. D."/>
        </authorList>
    </citation>
    <scope>NUCLEOTIDE SEQUENCE</scope>
    <source>
        <strain evidence="1">AVDCRST_MAG75</strain>
    </source>
</reference>
<sequence>MSKSPDIRATDAIATSPGWQTAPPNYVCHLVNDCWSPDLHIT</sequence>